<sequence length="109" mass="12522">MATSAQINKYALACALLASTNSILLGYGCYVGFWNFRLDNLPFQFGFITGFSSAFSYRQWIRKWSNVIQSWVYVANYDGAVRIKPNRLTHKEITDNLQRISLTREALQT</sequence>
<evidence type="ECO:0000313" key="2">
    <source>
        <dbReference type="Proteomes" id="UP001056120"/>
    </source>
</evidence>
<reference evidence="1 2" key="2">
    <citation type="journal article" date="2022" name="Mol. Ecol. Resour.">
        <title>The genomes of chicory, endive, great burdock and yacon provide insights into Asteraceae paleo-polyploidization history and plant inulin production.</title>
        <authorList>
            <person name="Fan W."/>
            <person name="Wang S."/>
            <person name="Wang H."/>
            <person name="Wang A."/>
            <person name="Jiang F."/>
            <person name="Liu H."/>
            <person name="Zhao H."/>
            <person name="Xu D."/>
            <person name="Zhang Y."/>
        </authorList>
    </citation>
    <scope>NUCLEOTIDE SEQUENCE [LARGE SCALE GENOMIC DNA]</scope>
    <source>
        <strain evidence="2">cv. Yunnan</strain>
        <tissue evidence="1">Leaves</tissue>
    </source>
</reference>
<gene>
    <name evidence="1" type="ORF">L1987_18335</name>
</gene>
<reference evidence="2" key="1">
    <citation type="journal article" date="2022" name="Mol. Ecol. Resour.">
        <title>The genomes of chicory, endive, great burdock and yacon provide insights into Asteraceae palaeo-polyploidization history and plant inulin production.</title>
        <authorList>
            <person name="Fan W."/>
            <person name="Wang S."/>
            <person name="Wang H."/>
            <person name="Wang A."/>
            <person name="Jiang F."/>
            <person name="Liu H."/>
            <person name="Zhao H."/>
            <person name="Xu D."/>
            <person name="Zhang Y."/>
        </authorList>
    </citation>
    <scope>NUCLEOTIDE SEQUENCE [LARGE SCALE GENOMIC DNA]</scope>
    <source>
        <strain evidence="2">cv. Yunnan</strain>
    </source>
</reference>
<name>A0ACB9IZT0_9ASTR</name>
<comment type="caution">
    <text evidence="1">The sequence shown here is derived from an EMBL/GenBank/DDBJ whole genome shotgun (WGS) entry which is preliminary data.</text>
</comment>
<dbReference type="EMBL" id="CM042023">
    <property type="protein sequence ID" value="KAI3813607.1"/>
    <property type="molecule type" value="Genomic_DNA"/>
</dbReference>
<protein>
    <submittedName>
        <fullName evidence="1">Uncharacterized protein</fullName>
    </submittedName>
</protein>
<evidence type="ECO:0000313" key="1">
    <source>
        <dbReference type="EMBL" id="KAI3813607.1"/>
    </source>
</evidence>
<accession>A0ACB9IZT0</accession>
<proteinExistence type="predicted"/>
<organism evidence="1 2">
    <name type="scientific">Smallanthus sonchifolius</name>
    <dbReference type="NCBI Taxonomy" id="185202"/>
    <lineage>
        <taxon>Eukaryota</taxon>
        <taxon>Viridiplantae</taxon>
        <taxon>Streptophyta</taxon>
        <taxon>Embryophyta</taxon>
        <taxon>Tracheophyta</taxon>
        <taxon>Spermatophyta</taxon>
        <taxon>Magnoliopsida</taxon>
        <taxon>eudicotyledons</taxon>
        <taxon>Gunneridae</taxon>
        <taxon>Pentapetalae</taxon>
        <taxon>asterids</taxon>
        <taxon>campanulids</taxon>
        <taxon>Asterales</taxon>
        <taxon>Asteraceae</taxon>
        <taxon>Asteroideae</taxon>
        <taxon>Heliantheae alliance</taxon>
        <taxon>Millerieae</taxon>
        <taxon>Smallanthus</taxon>
    </lineage>
</organism>
<keyword evidence="2" id="KW-1185">Reference proteome</keyword>
<dbReference type="Proteomes" id="UP001056120">
    <property type="component" value="Linkage Group LG06"/>
</dbReference>